<dbReference type="RefSeq" id="WP_022920162.1">
    <property type="nucleotide sequence ID" value="NZ_BMLB01000004.1"/>
</dbReference>
<reference evidence="3" key="1">
    <citation type="journal article" date="2019" name="Int. J. Syst. Evol. Microbiol.">
        <title>The Global Catalogue of Microorganisms (GCM) 10K type strain sequencing project: providing services to taxonomists for standard genome sequencing and annotation.</title>
        <authorList>
            <consortium name="The Broad Institute Genomics Platform"/>
            <consortium name="The Broad Institute Genome Sequencing Center for Infectious Disease"/>
            <person name="Wu L."/>
            <person name="Ma J."/>
        </authorList>
    </citation>
    <scope>NUCLEOTIDE SEQUENCE [LARGE SCALE GENOMIC DNA]</scope>
    <source>
        <strain evidence="3">CGMCC 1.5362</strain>
    </source>
</reference>
<evidence type="ECO:0000313" key="2">
    <source>
        <dbReference type="EMBL" id="GGK72946.1"/>
    </source>
</evidence>
<protein>
    <recommendedName>
        <fullName evidence="1">DinB-like domain-containing protein</fullName>
    </recommendedName>
</protein>
<organism evidence="2 3">
    <name type="scientific">Ornithinimicrobium pekingense</name>
    <dbReference type="NCBI Taxonomy" id="384677"/>
    <lineage>
        <taxon>Bacteria</taxon>
        <taxon>Bacillati</taxon>
        <taxon>Actinomycetota</taxon>
        <taxon>Actinomycetes</taxon>
        <taxon>Micrococcales</taxon>
        <taxon>Ornithinimicrobiaceae</taxon>
        <taxon>Ornithinimicrobium</taxon>
    </lineage>
</organism>
<dbReference type="SUPFAM" id="SSF109854">
    <property type="entry name" value="DinB/YfiT-like putative metalloenzymes"/>
    <property type="match status" value="1"/>
</dbReference>
<proteinExistence type="predicted"/>
<feature type="domain" description="DinB-like" evidence="1">
    <location>
        <begin position="52"/>
        <end position="171"/>
    </location>
</feature>
<dbReference type="InterPro" id="IPR034660">
    <property type="entry name" value="DinB/YfiT-like"/>
</dbReference>
<sequence>MEMEQPQQIEPDTKDWTVVISQGCTECGFDPSYDVTTTGDRLRATEAPWREQLARTDVRERPDPATWSPLEYGAHSRDVLRVMRGRLELMLAEDGATFEGWDQDEAAVKDRYDLQDPARVAQEYAGEIDTTARAFDAVEGERWQHRGSRSGTAFTVETLAIYMLHDIEHHLDDVTR</sequence>
<evidence type="ECO:0000259" key="1">
    <source>
        <dbReference type="Pfam" id="PF12867"/>
    </source>
</evidence>
<gene>
    <name evidence="2" type="ORF">GCM10011509_21870</name>
</gene>
<dbReference type="Pfam" id="PF12867">
    <property type="entry name" value="DinB_2"/>
    <property type="match status" value="1"/>
</dbReference>
<dbReference type="Gene3D" id="1.20.120.450">
    <property type="entry name" value="dinb family like domain"/>
    <property type="match status" value="1"/>
</dbReference>
<dbReference type="Proteomes" id="UP000662111">
    <property type="component" value="Unassembled WGS sequence"/>
</dbReference>
<name>A0ABQ2FBK9_9MICO</name>
<evidence type="ECO:0000313" key="3">
    <source>
        <dbReference type="Proteomes" id="UP000662111"/>
    </source>
</evidence>
<dbReference type="InterPro" id="IPR024775">
    <property type="entry name" value="DinB-like"/>
</dbReference>
<keyword evidence="3" id="KW-1185">Reference proteome</keyword>
<dbReference type="EMBL" id="BMLB01000004">
    <property type="protein sequence ID" value="GGK72946.1"/>
    <property type="molecule type" value="Genomic_DNA"/>
</dbReference>
<accession>A0ABQ2FBK9</accession>
<comment type="caution">
    <text evidence="2">The sequence shown here is derived from an EMBL/GenBank/DDBJ whole genome shotgun (WGS) entry which is preliminary data.</text>
</comment>